<gene>
    <name evidence="8" type="ORF">ACFPUY_42700</name>
</gene>
<evidence type="ECO:0000313" key="8">
    <source>
        <dbReference type="EMBL" id="MFC5821834.1"/>
    </source>
</evidence>
<dbReference type="Pfam" id="PF02775">
    <property type="entry name" value="TPP_enzyme_C"/>
    <property type="match status" value="1"/>
</dbReference>
<dbReference type="InterPro" id="IPR012001">
    <property type="entry name" value="Thiamin_PyroP_enz_TPP-bd_dom"/>
</dbReference>
<dbReference type="Gene3D" id="3.40.50.970">
    <property type="match status" value="2"/>
</dbReference>
<dbReference type="InterPro" id="IPR011766">
    <property type="entry name" value="TPP_enzyme_TPP-bd"/>
</dbReference>
<dbReference type="SUPFAM" id="SSF52518">
    <property type="entry name" value="Thiamin diphosphate-binding fold (THDP-binding)"/>
    <property type="match status" value="2"/>
</dbReference>
<comment type="caution">
    <text evidence="8">The sequence shown here is derived from an EMBL/GenBank/DDBJ whole genome shotgun (WGS) entry which is preliminary data.</text>
</comment>
<dbReference type="CDD" id="cd07035">
    <property type="entry name" value="TPP_PYR_POX_like"/>
    <property type="match status" value="1"/>
</dbReference>
<reference evidence="9" key="1">
    <citation type="journal article" date="2019" name="Int. J. Syst. Evol. Microbiol.">
        <title>The Global Catalogue of Microorganisms (GCM) 10K type strain sequencing project: providing services to taxonomists for standard genome sequencing and annotation.</title>
        <authorList>
            <consortium name="The Broad Institute Genomics Platform"/>
            <consortium name="The Broad Institute Genome Sequencing Center for Infectious Disease"/>
            <person name="Wu L."/>
            <person name="Ma J."/>
        </authorList>
    </citation>
    <scope>NUCLEOTIDE SEQUENCE [LARGE SCALE GENOMIC DNA]</scope>
    <source>
        <strain evidence="9">CGMCC 4.7106</strain>
    </source>
</reference>
<dbReference type="EMBL" id="JBHSNW010000040">
    <property type="protein sequence ID" value="MFC5821834.1"/>
    <property type="molecule type" value="Genomic_DNA"/>
</dbReference>
<dbReference type="RefSeq" id="WP_308249198.1">
    <property type="nucleotide sequence ID" value="NZ_JAHKRN010000057.1"/>
</dbReference>
<sequence>MIPVAETVGRVLAALGVRIVFGVAVDDCPLTPALTAHGMRVVAARHPSGATTMAEAYTRTSDEPAVLAISQGSVLTSAITGILEAAHNRTPLLVLACETTGGHSGMARQAALLTAAGALIEPVIDAAETVSVVAWALHAARTQRRPLVLTLAREVVAASCPPPPDDLLASLGDLRAPALRVPDAETVARLADQLTAACRPVFIAGRGARHAGRELEELAQRTGALLATSAAAHGLFASSPWNLGIAGDWSTPAVADLIHDADVLIGWGCSLHERTTRRGALIASRAHVTQVDLDPSMLGVHRAIDLGVVGDIAATASALLKRLPSTRTGYRTEEIRRRINEQSSWHDVGYQPINIDGRIDPRTLSQLLDALLPEERTLVVDRGDFMSYPISLLRIPDAQGFCSWQAFEEAGLALVGGIGAALANPDRLTLAALGDTGALRAAAELETAVRLALPLLIVVYNTSDDGPYRLVDLAALATGYGCAATVVRQGRDLKAVRDWMAGPCLGPLLLDARIASVRLPDTSSWKEAS</sequence>
<organism evidence="8 9">
    <name type="scientific">Nonomuraea harbinensis</name>
    <dbReference type="NCBI Taxonomy" id="1286938"/>
    <lineage>
        <taxon>Bacteria</taxon>
        <taxon>Bacillati</taxon>
        <taxon>Actinomycetota</taxon>
        <taxon>Actinomycetes</taxon>
        <taxon>Streptosporangiales</taxon>
        <taxon>Streptosporangiaceae</taxon>
        <taxon>Nonomuraea</taxon>
    </lineage>
</organism>
<evidence type="ECO:0000259" key="5">
    <source>
        <dbReference type="Pfam" id="PF00205"/>
    </source>
</evidence>
<name>A0ABW1C9R5_9ACTN</name>
<evidence type="ECO:0000256" key="4">
    <source>
        <dbReference type="RuleBase" id="RU362132"/>
    </source>
</evidence>
<evidence type="ECO:0000313" key="9">
    <source>
        <dbReference type="Proteomes" id="UP001596096"/>
    </source>
</evidence>
<feature type="domain" description="Thiamine pyrophosphate enzyme N-terminal TPP-binding" evidence="7">
    <location>
        <begin position="4"/>
        <end position="103"/>
    </location>
</feature>
<dbReference type="SUPFAM" id="SSF52467">
    <property type="entry name" value="DHS-like NAD/FAD-binding domain"/>
    <property type="match status" value="1"/>
</dbReference>
<protein>
    <submittedName>
        <fullName evidence="8">Thiamine pyrophosphate-binding protein</fullName>
    </submittedName>
</protein>
<dbReference type="InterPro" id="IPR029035">
    <property type="entry name" value="DHS-like_NAD/FAD-binding_dom"/>
</dbReference>
<dbReference type="PANTHER" id="PTHR18968:SF166">
    <property type="entry name" value="2-HYDROXYACYL-COA LYASE 2"/>
    <property type="match status" value="1"/>
</dbReference>
<evidence type="ECO:0000256" key="1">
    <source>
        <dbReference type="ARBA" id="ARBA00001964"/>
    </source>
</evidence>
<dbReference type="PANTHER" id="PTHR18968">
    <property type="entry name" value="THIAMINE PYROPHOSPHATE ENZYMES"/>
    <property type="match status" value="1"/>
</dbReference>
<comment type="cofactor">
    <cofactor evidence="1">
        <name>thiamine diphosphate</name>
        <dbReference type="ChEBI" id="CHEBI:58937"/>
    </cofactor>
</comment>
<accession>A0ABW1C9R5</accession>
<evidence type="ECO:0000259" key="6">
    <source>
        <dbReference type="Pfam" id="PF02775"/>
    </source>
</evidence>
<proteinExistence type="inferred from homology"/>
<dbReference type="InterPro" id="IPR012000">
    <property type="entry name" value="Thiamin_PyroP_enz_cen_dom"/>
</dbReference>
<evidence type="ECO:0000256" key="3">
    <source>
        <dbReference type="ARBA" id="ARBA00023052"/>
    </source>
</evidence>
<dbReference type="Pfam" id="PF00205">
    <property type="entry name" value="TPP_enzyme_M"/>
    <property type="match status" value="1"/>
</dbReference>
<keyword evidence="9" id="KW-1185">Reference proteome</keyword>
<feature type="domain" description="Thiamine pyrophosphate enzyme TPP-binding" evidence="6">
    <location>
        <begin position="392"/>
        <end position="461"/>
    </location>
</feature>
<dbReference type="Gene3D" id="3.40.50.1220">
    <property type="entry name" value="TPP-binding domain"/>
    <property type="match status" value="1"/>
</dbReference>
<dbReference type="CDD" id="cd00568">
    <property type="entry name" value="TPP_enzymes"/>
    <property type="match status" value="1"/>
</dbReference>
<evidence type="ECO:0000256" key="2">
    <source>
        <dbReference type="ARBA" id="ARBA00007812"/>
    </source>
</evidence>
<evidence type="ECO:0000259" key="7">
    <source>
        <dbReference type="Pfam" id="PF02776"/>
    </source>
</evidence>
<comment type="similarity">
    <text evidence="2 4">Belongs to the TPP enzyme family.</text>
</comment>
<dbReference type="Proteomes" id="UP001596096">
    <property type="component" value="Unassembled WGS sequence"/>
</dbReference>
<dbReference type="InterPro" id="IPR045229">
    <property type="entry name" value="TPP_enz"/>
</dbReference>
<keyword evidence="3 4" id="KW-0786">Thiamine pyrophosphate</keyword>
<dbReference type="Pfam" id="PF02776">
    <property type="entry name" value="TPP_enzyme_N"/>
    <property type="match status" value="1"/>
</dbReference>
<feature type="domain" description="Thiamine pyrophosphate enzyme central" evidence="5">
    <location>
        <begin position="187"/>
        <end position="319"/>
    </location>
</feature>
<dbReference type="InterPro" id="IPR029061">
    <property type="entry name" value="THDP-binding"/>
</dbReference>